<dbReference type="OrthoDB" id="9803968at2"/>
<accession>A0A1B8Q978</accession>
<dbReference type="GO" id="GO:0004467">
    <property type="term" value="F:long-chain fatty acid-CoA ligase activity"/>
    <property type="evidence" value="ECO:0007669"/>
    <property type="project" value="TreeGrafter"/>
</dbReference>
<keyword evidence="1" id="KW-0547">Nucleotide-binding</keyword>
<dbReference type="PROSITE" id="PS00455">
    <property type="entry name" value="AMP_BINDING"/>
    <property type="match status" value="1"/>
</dbReference>
<evidence type="ECO:0000259" key="3">
    <source>
        <dbReference type="Pfam" id="PF00501"/>
    </source>
</evidence>
<dbReference type="InterPro" id="IPR020845">
    <property type="entry name" value="AMP-binding_CS"/>
</dbReference>
<dbReference type="SUPFAM" id="SSF56801">
    <property type="entry name" value="Acetyl-CoA synthetase-like"/>
    <property type="match status" value="1"/>
</dbReference>
<dbReference type="STRING" id="34059.A9308_09760"/>
<dbReference type="Pfam" id="PF00501">
    <property type="entry name" value="AMP-binding"/>
    <property type="match status" value="1"/>
</dbReference>
<gene>
    <name evidence="4" type="ORF">A9308_09760</name>
</gene>
<dbReference type="InterPro" id="IPR042099">
    <property type="entry name" value="ANL_N_sf"/>
</dbReference>
<organism evidence="4 5">
    <name type="scientific">Faucicola atlantae</name>
    <dbReference type="NCBI Taxonomy" id="34059"/>
    <lineage>
        <taxon>Bacteria</taxon>
        <taxon>Pseudomonadati</taxon>
        <taxon>Pseudomonadota</taxon>
        <taxon>Gammaproteobacteria</taxon>
        <taxon>Moraxellales</taxon>
        <taxon>Moraxellaceae</taxon>
        <taxon>Faucicola</taxon>
    </lineage>
</organism>
<comment type="caution">
    <text evidence="4">The sequence shown here is derived from an EMBL/GenBank/DDBJ whole genome shotgun (WGS) entry which is preliminary data.</text>
</comment>
<dbReference type="Gene3D" id="3.40.50.12780">
    <property type="entry name" value="N-terminal domain of ligase-like"/>
    <property type="match status" value="1"/>
</dbReference>
<feature type="domain" description="AMP-dependent synthetase/ligase" evidence="3">
    <location>
        <begin position="26"/>
        <end position="234"/>
    </location>
</feature>
<evidence type="ECO:0000256" key="2">
    <source>
        <dbReference type="ARBA" id="ARBA00022840"/>
    </source>
</evidence>
<dbReference type="Proteomes" id="UP000092508">
    <property type="component" value="Unassembled WGS sequence"/>
</dbReference>
<dbReference type="InterPro" id="IPR000873">
    <property type="entry name" value="AMP-dep_synth/lig_dom"/>
</dbReference>
<sequence>MPCLISDQVITDLNVSLDVYSNETISTDIVSIIHTSGTTSKPKGVLIRDEAVDILVKNVIDKLPNHPLHYLSIVPMSLLIEQVLGVYIPILTNGSITIMPKSYKEYGSASGNAKDYLDLIRKSDINFLYLPPKLIEEIDESLINSELIEIFGKNRPHIITGGAKVSENVLQRLENKGVSVFEAYGLSENSSIISLNSPSERRIGSAGKLLKGIVPKFHNGELLVKTPTLCAGYYNADDTSCDLTDGYLHTGDIAHIEDGFLYITGRKKHVIILSTARNISPEWVEGIYKESPLLDDIIVLGEGQQELGAVILTSSDKSLIKGELHKYDKNLADFARVNKFVVINDIQDFRNKFYTVTGRPKRKEIELAFISKIYS</sequence>
<evidence type="ECO:0000313" key="5">
    <source>
        <dbReference type="Proteomes" id="UP000092508"/>
    </source>
</evidence>
<protein>
    <recommendedName>
        <fullName evidence="3">AMP-dependent synthetase/ligase domain-containing protein</fullName>
    </recommendedName>
</protein>
<proteinExistence type="predicted"/>
<reference evidence="4 5" key="1">
    <citation type="submission" date="2016-06" db="EMBL/GenBank/DDBJ databases">
        <title>Draft genome of Moraxella atlantae CCUG 66109.</title>
        <authorList>
            <person name="Salva-Serra F."/>
            <person name="Engstrom-Jakobsson H."/>
            <person name="Thorell K."/>
            <person name="Gonzales-Siles L."/>
            <person name="Karlsson R."/>
            <person name="Boulund F."/>
            <person name="Engstrand L."/>
            <person name="Kristiansson E."/>
            <person name="Moore E."/>
        </authorList>
    </citation>
    <scope>NUCLEOTIDE SEQUENCE [LARGE SCALE GENOMIC DNA]</scope>
    <source>
        <strain evidence="4 5">CCUG 66109</strain>
    </source>
</reference>
<dbReference type="PANTHER" id="PTHR43272">
    <property type="entry name" value="LONG-CHAIN-FATTY-ACID--COA LIGASE"/>
    <property type="match status" value="1"/>
</dbReference>
<dbReference type="AlphaFoldDB" id="A0A1B8Q978"/>
<keyword evidence="2" id="KW-0067">ATP-binding</keyword>
<dbReference type="GO" id="GO:0016020">
    <property type="term" value="C:membrane"/>
    <property type="evidence" value="ECO:0007669"/>
    <property type="project" value="TreeGrafter"/>
</dbReference>
<dbReference type="PANTHER" id="PTHR43272:SF33">
    <property type="entry name" value="AMP-BINDING DOMAIN-CONTAINING PROTEIN-RELATED"/>
    <property type="match status" value="1"/>
</dbReference>
<dbReference type="EMBL" id="LZMZ01000039">
    <property type="protein sequence ID" value="OBX75339.1"/>
    <property type="molecule type" value="Genomic_DNA"/>
</dbReference>
<dbReference type="GO" id="GO:0005524">
    <property type="term" value="F:ATP binding"/>
    <property type="evidence" value="ECO:0007669"/>
    <property type="project" value="UniProtKB-KW"/>
</dbReference>
<dbReference type="Pfam" id="PF23562">
    <property type="entry name" value="AMP-binding_C_3"/>
    <property type="match status" value="1"/>
</dbReference>
<evidence type="ECO:0000313" key="4">
    <source>
        <dbReference type="EMBL" id="OBX75339.1"/>
    </source>
</evidence>
<evidence type="ECO:0000256" key="1">
    <source>
        <dbReference type="ARBA" id="ARBA00022741"/>
    </source>
</evidence>
<name>A0A1B8Q978_9GAMM</name>